<comment type="caution">
    <text evidence="2">The sequence shown here is derived from an EMBL/GenBank/DDBJ whole genome shotgun (WGS) entry which is preliminary data.</text>
</comment>
<reference evidence="2 3" key="1">
    <citation type="journal article" date="2012" name="Genome Biol.">
        <title>Genome and low-iron response of an oceanic diatom adapted to chronic iron limitation.</title>
        <authorList>
            <person name="Lommer M."/>
            <person name="Specht M."/>
            <person name="Roy A.S."/>
            <person name="Kraemer L."/>
            <person name="Andreson R."/>
            <person name="Gutowska M.A."/>
            <person name="Wolf J."/>
            <person name="Bergner S.V."/>
            <person name="Schilhabel M.B."/>
            <person name="Klostermeier U.C."/>
            <person name="Beiko R.G."/>
            <person name="Rosenstiel P."/>
            <person name="Hippler M."/>
            <person name="Laroche J."/>
        </authorList>
    </citation>
    <scope>NUCLEOTIDE SEQUENCE [LARGE SCALE GENOMIC DNA]</scope>
    <source>
        <strain evidence="2 3">CCMP1005</strain>
    </source>
</reference>
<dbReference type="EMBL" id="AGNL01023690">
    <property type="protein sequence ID" value="EJK59080.1"/>
    <property type="molecule type" value="Genomic_DNA"/>
</dbReference>
<feature type="compositionally biased region" description="Basic and acidic residues" evidence="1">
    <location>
        <begin position="113"/>
        <end position="138"/>
    </location>
</feature>
<dbReference type="Proteomes" id="UP000266841">
    <property type="component" value="Unassembled WGS sequence"/>
</dbReference>
<evidence type="ECO:0000313" key="3">
    <source>
        <dbReference type="Proteomes" id="UP000266841"/>
    </source>
</evidence>
<proteinExistence type="predicted"/>
<feature type="region of interest" description="Disordered" evidence="1">
    <location>
        <begin position="1"/>
        <end position="162"/>
    </location>
</feature>
<dbReference type="OrthoDB" id="56405at2759"/>
<dbReference type="AlphaFoldDB" id="K0S1C8"/>
<evidence type="ECO:0000256" key="1">
    <source>
        <dbReference type="SAM" id="MobiDB-lite"/>
    </source>
</evidence>
<organism evidence="2 3">
    <name type="scientific">Thalassiosira oceanica</name>
    <name type="common">Marine diatom</name>
    <dbReference type="NCBI Taxonomy" id="159749"/>
    <lineage>
        <taxon>Eukaryota</taxon>
        <taxon>Sar</taxon>
        <taxon>Stramenopiles</taxon>
        <taxon>Ochrophyta</taxon>
        <taxon>Bacillariophyta</taxon>
        <taxon>Coscinodiscophyceae</taxon>
        <taxon>Thalassiosirophycidae</taxon>
        <taxon>Thalassiosirales</taxon>
        <taxon>Thalassiosiraceae</taxon>
        <taxon>Thalassiosira</taxon>
    </lineage>
</organism>
<feature type="compositionally biased region" description="Low complexity" evidence="1">
    <location>
        <begin position="53"/>
        <end position="69"/>
    </location>
</feature>
<sequence length="337" mass="35614">MASSRASKRPTTTRSAAVTPTAARSDPRTPRAARSSPASRTSAARRRAPTRPLPSSTSRARSPTTTGGVARRRPAGRRGRQRAARSGPVPVKRMHFVDAFGDSGLYTGEVDDDNRPPRERGHEVRQRDLLRGETRDRIMGGFTSWKSSRSNRSNSRSRGGRSDNDCFVYGMDWVDVMGRPGKYTGEVSPEDEPNGKGVMRYEMGLVAEGEWIKGVLNDGSGITRANAAATVAGAGMSVAPGGGMTVAPGGMSVVAGGAAGSGAATVVSGLGMMSIGGSNLMAHPAMMGMGQPMQQQFHRQQSYPHQMQQQPHPAAAQAVGQGVPMFCAPPHNGQQQF</sequence>
<name>K0S1C8_THAOC</name>
<protein>
    <submittedName>
        <fullName evidence="2">Uncharacterized protein</fullName>
    </submittedName>
</protein>
<gene>
    <name evidence="2" type="ORF">THAOC_20748</name>
</gene>
<feature type="compositionally biased region" description="Polar residues" evidence="1">
    <location>
        <begin position="1"/>
        <end position="18"/>
    </location>
</feature>
<feature type="compositionally biased region" description="Basic residues" evidence="1">
    <location>
        <begin position="70"/>
        <end position="83"/>
    </location>
</feature>
<keyword evidence="3" id="KW-1185">Reference proteome</keyword>
<evidence type="ECO:0000313" key="2">
    <source>
        <dbReference type="EMBL" id="EJK59080.1"/>
    </source>
</evidence>
<feature type="compositionally biased region" description="Low complexity" evidence="1">
    <location>
        <begin position="19"/>
        <end position="42"/>
    </location>
</feature>
<accession>K0S1C8</accession>
<feature type="compositionally biased region" description="Low complexity" evidence="1">
    <location>
        <begin position="147"/>
        <end position="157"/>
    </location>
</feature>